<reference evidence="2 3" key="1">
    <citation type="submission" date="2019-09" db="EMBL/GenBank/DDBJ databases">
        <title>Non-baumannii Acinetobacter spp. carrying blaNDM-1 isolated in China.</title>
        <authorList>
            <person name="Cui C."/>
            <person name="Chen C."/>
            <person name="Sun J."/>
            <person name="Liu Y."/>
        </authorList>
    </citation>
    <scope>NUCLEOTIDE SEQUENCE [LARGE SCALE GENOMIC DNA]</scope>
    <source>
        <strain evidence="2 3">B18</strain>
    </source>
</reference>
<dbReference type="EMBL" id="CP044455">
    <property type="protein sequence ID" value="QIC71675.1"/>
    <property type="molecule type" value="Genomic_DNA"/>
</dbReference>
<sequence>MVIEQKPKQAVAEQAVDLKSICRGIEQEMREINQQRTTFALEQINQDLKVCLPLMDFPDQQHLLELSAQMYQNFLKVERTAQQQTAFDQYAFDLAQHPTIQQSHFEQFALRDQYLLKHKGQAYVDLYDAGEGQLVYRRNPQYLARIFAPYLPDAERIFIENLAEQNMQRPIRDGGLTIDAQEVVRRALFWEDYVKNYPDSSYIRDARYLDQVYRMFLFKGTLNTPVSDSYEAEYAIQPSVWYEIEKLAKLEQSRLADQARKFRSFVQMSPQERRNRIPVSLTAQEQNNERANTLALKQLSHYLDLPLNGLSPTRDCFSDAVCMPYQNN</sequence>
<dbReference type="KEGG" id="aid:CTZ23_14035"/>
<dbReference type="AlphaFoldDB" id="A0A2L2J655"/>
<reference evidence="1" key="2">
    <citation type="submission" date="2023-10" db="EMBL/GenBank/DDBJ databases">
        <authorList>
            <person name="Sykes E.M.E."/>
            <person name="Khan I.U.H."/>
            <person name="Kumar A."/>
        </authorList>
    </citation>
    <scope>NUCLEOTIDE SEQUENCE</scope>
    <source>
        <strain evidence="1">IK5</strain>
    </source>
</reference>
<evidence type="ECO:0000313" key="2">
    <source>
        <dbReference type="EMBL" id="QIC71675.1"/>
    </source>
</evidence>
<gene>
    <name evidence="2" type="ORF">FSC09_13775</name>
    <name evidence="1" type="ORF">MSG88_01735</name>
</gene>
<organism evidence="1 4">
    <name type="scientific">Acinetobacter indicus</name>
    <dbReference type="NCBI Taxonomy" id="756892"/>
    <lineage>
        <taxon>Bacteria</taxon>
        <taxon>Pseudomonadati</taxon>
        <taxon>Pseudomonadota</taxon>
        <taxon>Gammaproteobacteria</taxon>
        <taxon>Moraxellales</taxon>
        <taxon>Moraxellaceae</taxon>
        <taxon>Acinetobacter</taxon>
    </lineage>
</organism>
<dbReference type="STRING" id="756892.GCA_001922645_00615"/>
<dbReference type="Proteomes" id="UP000503440">
    <property type="component" value="Chromosome"/>
</dbReference>
<protein>
    <submittedName>
        <fullName evidence="1">Uncharacterized protein</fullName>
    </submittedName>
</protein>
<evidence type="ECO:0000313" key="3">
    <source>
        <dbReference type="Proteomes" id="UP000503440"/>
    </source>
</evidence>
<dbReference type="Proteomes" id="UP001284654">
    <property type="component" value="Unassembled WGS sequence"/>
</dbReference>
<accession>A0A2L2J655</accession>
<evidence type="ECO:0000313" key="4">
    <source>
        <dbReference type="Proteomes" id="UP001284654"/>
    </source>
</evidence>
<evidence type="ECO:0000313" key="1">
    <source>
        <dbReference type="EMBL" id="MDV4314529.1"/>
    </source>
</evidence>
<name>A0A2L2J655_9GAMM</name>
<proteinExistence type="predicted"/>
<dbReference type="EMBL" id="JAWJYY010000001">
    <property type="protein sequence ID" value="MDV4314529.1"/>
    <property type="molecule type" value="Genomic_DNA"/>
</dbReference>